<keyword evidence="4 7" id="KW-1133">Transmembrane helix</keyword>
<feature type="transmembrane region" description="Helical" evidence="7">
    <location>
        <begin position="66"/>
        <end position="83"/>
    </location>
</feature>
<feature type="transmembrane region" description="Helical" evidence="7">
    <location>
        <begin position="116"/>
        <end position="134"/>
    </location>
</feature>
<dbReference type="PANTHER" id="PTHR30482:SF10">
    <property type="entry name" value="HIGH-AFFINITY BRANCHED-CHAIN AMINO ACID TRANSPORT PROTEIN BRAE"/>
    <property type="match status" value="1"/>
</dbReference>
<name>A0A7K0K369_9ACTO</name>
<dbReference type="Pfam" id="PF02653">
    <property type="entry name" value="BPD_transp_2"/>
    <property type="match status" value="1"/>
</dbReference>
<feature type="region of interest" description="Disordered" evidence="6">
    <location>
        <begin position="310"/>
        <end position="345"/>
    </location>
</feature>
<dbReference type="InterPro" id="IPR043428">
    <property type="entry name" value="LivM-like"/>
</dbReference>
<feature type="transmembrane region" description="Helical" evidence="7">
    <location>
        <begin position="203"/>
        <end position="225"/>
    </location>
</feature>
<evidence type="ECO:0000256" key="3">
    <source>
        <dbReference type="ARBA" id="ARBA00022692"/>
    </source>
</evidence>
<dbReference type="InterPro" id="IPR001851">
    <property type="entry name" value="ABC_transp_permease"/>
</dbReference>
<feature type="transmembrane region" description="Helical" evidence="7">
    <location>
        <begin position="89"/>
        <end position="109"/>
    </location>
</feature>
<feature type="compositionally biased region" description="Basic and acidic residues" evidence="6">
    <location>
        <begin position="323"/>
        <end position="345"/>
    </location>
</feature>
<dbReference type="AlphaFoldDB" id="A0A7K0K369"/>
<evidence type="ECO:0000313" key="9">
    <source>
        <dbReference type="Proteomes" id="UP000442535"/>
    </source>
</evidence>
<keyword evidence="5 7" id="KW-0472">Membrane</keyword>
<evidence type="ECO:0000256" key="6">
    <source>
        <dbReference type="SAM" id="MobiDB-lite"/>
    </source>
</evidence>
<dbReference type="PANTHER" id="PTHR30482">
    <property type="entry name" value="HIGH-AFFINITY BRANCHED-CHAIN AMINO ACID TRANSPORT SYSTEM PERMEASE"/>
    <property type="match status" value="1"/>
</dbReference>
<proteinExistence type="predicted"/>
<evidence type="ECO:0000256" key="4">
    <source>
        <dbReference type="ARBA" id="ARBA00022989"/>
    </source>
</evidence>
<dbReference type="RefSeq" id="WP_154545035.1">
    <property type="nucleotide sequence ID" value="NZ_JAQYQY010000029.1"/>
</dbReference>
<reference evidence="8 9" key="1">
    <citation type="submission" date="2019-08" db="EMBL/GenBank/DDBJ databases">
        <title>In-depth cultivation of the pig gut microbiome towards novel bacterial diversity and tailored functional studies.</title>
        <authorList>
            <person name="Wylensek D."/>
            <person name="Hitch T.C.A."/>
            <person name="Clavel T."/>
        </authorList>
    </citation>
    <scope>NUCLEOTIDE SEQUENCE [LARGE SCALE GENOMIC DNA]</scope>
    <source>
        <strain evidence="8 9">RF-GAM-744-WT-7</strain>
    </source>
</reference>
<feature type="transmembrane region" description="Helical" evidence="7">
    <location>
        <begin position="154"/>
        <end position="172"/>
    </location>
</feature>
<sequence length="345" mass="36826">MSGKKSFLIQLLILLAIYGIVQGLIMGGIIDAYIQNTMVTICVNIILAVSLNLVTGFTGQFSLGHAGFMAVGAYSTALITISIPTVWGFLLGILVGCLLAALIGVLIGLPTLRLKGDYLAIATLGMAEIIRVLLLNFDFTNGAAGLTTPQFVNWNWLFIFTAGTIVLIKNFLNSRHGHSCIAVREDEIAAESIGVYSTRTKTLAFTVGAAFGALAGGIYAANFFFIKPDLFNFMMSINILVIVVLGGLGSLTGSVIAAILLAVVSTLLQPFPEIRMILYSLVLVILMVFRPQGLLGTKELSLKLLGSLIPGRKPNSGEAAVDTEPKTERETEPKTEQKAEQEAAK</sequence>
<evidence type="ECO:0000256" key="2">
    <source>
        <dbReference type="ARBA" id="ARBA00022475"/>
    </source>
</evidence>
<feature type="transmembrane region" description="Helical" evidence="7">
    <location>
        <begin position="237"/>
        <end position="264"/>
    </location>
</feature>
<evidence type="ECO:0000313" key="8">
    <source>
        <dbReference type="EMBL" id="MST49923.1"/>
    </source>
</evidence>
<comment type="caution">
    <text evidence="8">The sequence shown here is derived from an EMBL/GenBank/DDBJ whole genome shotgun (WGS) entry which is preliminary data.</text>
</comment>
<dbReference type="CDD" id="cd06581">
    <property type="entry name" value="TM_PBP1_LivM_like"/>
    <property type="match status" value="1"/>
</dbReference>
<comment type="subcellular location">
    <subcellularLocation>
        <location evidence="1">Cell membrane</location>
        <topology evidence="1">Multi-pass membrane protein</topology>
    </subcellularLocation>
</comment>
<keyword evidence="9" id="KW-1185">Reference proteome</keyword>
<keyword evidence="3 7" id="KW-0812">Transmembrane</keyword>
<dbReference type="Proteomes" id="UP000442535">
    <property type="component" value="Unassembled WGS sequence"/>
</dbReference>
<dbReference type="EMBL" id="VUMY01000010">
    <property type="protein sequence ID" value="MST49923.1"/>
    <property type="molecule type" value="Genomic_DNA"/>
</dbReference>
<organism evidence="8 9">
    <name type="scientific">Mobiluncus porci</name>
    <dbReference type="NCBI Taxonomy" id="2652278"/>
    <lineage>
        <taxon>Bacteria</taxon>
        <taxon>Bacillati</taxon>
        <taxon>Actinomycetota</taxon>
        <taxon>Actinomycetes</taxon>
        <taxon>Actinomycetales</taxon>
        <taxon>Actinomycetaceae</taxon>
        <taxon>Mobiluncus</taxon>
    </lineage>
</organism>
<evidence type="ECO:0000256" key="7">
    <source>
        <dbReference type="SAM" id="Phobius"/>
    </source>
</evidence>
<feature type="transmembrane region" description="Helical" evidence="7">
    <location>
        <begin position="276"/>
        <end position="295"/>
    </location>
</feature>
<evidence type="ECO:0000256" key="5">
    <source>
        <dbReference type="ARBA" id="ARBA00023136"/>
    </source>
</evidence>
<dbReference type="GO" id="GO:0015658">
    <property type="term" value="F:branched-chain amino acid transmembrane transporter activity"/>
    <property type="evidence" value="ECO:0007669"/>
    <property type="project" value="InterPro"/>
</dbReference>
<feature type="transmembrane region" description="Helical" evidence="7">
    <location>
        <begin position="33"/>
        <end position="54"/>
    </location>
</feature>
<keyword evidence="2" id="KW-1003">Cell membrane</keyword>
<gene>
    <name evidence="8" type="ORF">FYJ63_06695</name>
</gene>
<evidence type="ECO:0000256" key="1">
    <source>
        <dbReference type="ARBA" id="ARBA00004651"/>
    </source>
</evidence>
<accession>A0A7K0K369</accession>
<dbReference type="GO" id="GO:0005886">
    <property type="term" value="C:plasma membrane"/>
    <property type="evidence" value="ECO:0007669"/>
    <property type="project" value="UniProtKB-SubCell"/>
</dbReference>
<protein>
    <submittedName>
        <fullName evidence="8">Branched-chain amino acid ABC transporter permease</fullName>
    </submittedName>
</protein>